<proteinExistence type="predicted"/>
<evidence type="ECO:0000313" key="1">
    <source>
        <dbReference type="EMBL" id="SHE81334.1"/>
    </source>
</evidence>
<keyword evidence="2" id="KW-1185">Reference proteome</keyword>
<dbReference type="Proteomes" id="UP000184476">
    <property type="component" value="Unassembled WGS sequence"/>
</dbReference>
<dbReference type="RefSeq" id="WP_245815550.1">
    <property type="nucleotide sequence ID" value="NZ_FQVL01000003.1"/>
</dbReference>
<organism evidence="1 2">
    <name type="scientific">Seinonella peptonophila</name>
    <dbReference type="NCBI Taxonomy" id="112248"/>
    <lineage>
        <taxon>Bacteria</taxon>
        <taxon>Bacillati</taxon>
        <taxon>Bacillota</taxon>
        <taxon>Bacilli</taxon>
        <taxon>Bacillales</taxon>
        <taxon>Thermoactinomycetaceae</taxon>
        <taxon>Seinonella</taxon>
    </lineage>
</organism>
<dbReference type="STRING" id="112248.SAMN05444392_103248"/>
<dbReference type="EMBL" id="FQVL01000003">
    <property type="protein sequence ID" value="SHE81334.1"/>
    <property type="molecule type" value="Genomic_DNA"/>
</dbReference>
<name>A0A1M4WJG0_9BACL</name>
<protein>
    <submittedName>
        <fullName evidence="1">Uncharacterized protein</fullName>
    </submittedName>
</protein>
<dbReference type="AlphaFoldDB" id="A0A1M4WJG0"/>
<sequence length="91" mass="10394">MEEITWFCPVCNGFSTIDQDCSNCGSPLIDQGRLFDFFDPYAPYRPIDALKMSDGISFDYAGHQCPHTMLCPICQQKETFLIKEQNDKKST</sequence>
<accession>A0A1M4WJG0</accession>
<gene>
    <name evidence="1" type="ORF">SAMN05444392_103248</name>
</gene>
<reference evidence="1 2" key="1">
    <citation type="submission" date="2016-11" db="EMBL/GenBank/DDBJ databases">
        <authorList>
            <person name="Jaros S."/>
            <person name="Januszkiewicz K."/>
            <person name="Wedrychowicz H."/>
        </authorList>
    </citation>
    <scope>NUCLEOTIDE SEQUENCE [LARGE SCALE GENOMIC DNA]</scope>
    <source>
        <strain evidence="1 2">DSM 44666</strain>
    </source>
</reference>
<evidence type="ECO:0000313" key="2">
    <source>
        <dbReference type="Proteomes" id="UP000184476"/>
    </source>
</evidence>